<feature type="active site" description="Proton donor" evidence="4">
    <location>
        <position position="94"/>
    </location>
</feature>
<dbReference type="EMBL" id="OCNH01000004">
    <property type="protein sequence ID" value="SOD94759.1"/>
    <property type="molecule type" value="Genomic_DNA"/>
</dbReference>
<dbReference type="InterPro" id="IPR020471">
    <property type="entry name" value="AKR"/>
</dbReference>
<keyword evidence="7" id="KW-0472">Membrane</keyword>
<feature type="transmembrane region" description="Helical" evidence="7">
    <location>
        <begin position="15"/>
        <end position="35"/>
    </location>
</feature>
<evidence type="ECO:0000256" key="2">
    <source>
        <dbReference type="ARBA" id="ARBA00022857"/>
    </source>
</evidence>
<evidence type="ECO:0000256" key="6">
    <source>
        <dbReference type="PIRSR" id="PIRSR000097-3"/>
    </source>
</evidence>
<evidence type="ECO:0000313" key="9">
    <source>
        <dbReference type="EMBL" id="SOD94759.1"/>
    </source>
</evidence>
<gene>
    <name evidence="9" type="ORF">SAMN06269250_4630</name>
</gene>
<dbReference type="PRINTS" id="PR00069">
    <property type="entry name" value="ALDKETRDTASE"/>
</dbReference>
<dbReference type="Proteomes" id="UP000219452">
    <property type="component" value="Unassembled WGS sequence"/>
</dbReference>
<dbReference type="PIRSF" id="PIRSF000097">
    <property type="entry name" value="AKR"/>
    <property type="match status" value="1"/>
</dbReference>
<dbReference type="AlphaFoldDB" id="A0A286GI20"/>
<evidence type="ECO:0000256" key="3">
    <source>
        <dbReference type="ARBA" id="ARBA00023002"/>
    </source>
</evidence>
<keyword evidence="3" id="KW-0560">Oxidoreductase</keyword>
<sequence>MRLLSKHTMECPIKFAYLIVGFLKHLTRIFHYYILRYMKTTYRMSIPYTTLNNGVEMPLLGLGVYAPKQNDEVQSAIECALEVGCRLIDTAAAYGNEREVADAIRSSGIPRSDIFITTKVWNEDQGYNRTLRAFNRSLDRLGIDVVDLYLIHWPVKEHRHETWRALEKIYSEGRARAIGVSNHYPNHIDELLTQAHITPAINQMEFSPYCYLPEVIDYCRQKTIQPEGYAPLVRGQKADDPKLVTLAEKYGKSTYQLLIRWSLQHGVVTIPKSVKRERIQENFNVLDFAISDEDMALMDTFYDNTRIADDPRDML</sequence>
<dbReference type="InterPro" id="IPR036812">
    <property type="entry name" value="NAD(P)_OxRdtase_dom_sf"/>
</dbReference>
<feature type="domain" description="NADP-dependent oxidoreductase" evidence="8">
    <location>
        <begin position="66"/>
        <end position="302"/>
    </location>
</feature>
<dbReference type="Gene3D" id="3.20.20.100">
    <property type="entry name" value="NADP-dependent oxidoreductase domain"/>
    <property type="match status" value="1"/>
</dbReference>
<evidence type="ECO:0000256" key="5">
    <source>
        <dbReference type="PIRSR" id="PIRSR000097-2"/>
    </source>
</evidence>
<keyword evidence="10" id="KW-1185">Reference proteome</keyword>
<keyword evidence="2" id="KW-0521">NADP</keyword>
<reference evidence="10" key="1">
    <citation type="submission" date="2017-09" db="EMBL/GenBank/DDBJ databases">
        <authorList>
            <person name="Varghese N."/>
            <person name="Submissions S."/>
        </authorList>
    </citation>
    <scope>NUCLEOTIDE SEQUENCE [LARGE SCALE GENOMIC DNA]</scope>
    <source>
        <strain evidence="10">DSM 29961</strain>
    </source>
</reference>
<dbReference type="FunFam" id="3.20.20.100:FF:000015">
    <property type="entry name" value="Oxidoreductase, aldo/keto reductase family"/>
    <property type="match status" value="1"/>
</dbReference>
<evidence type="ECO:0000256" key="1">
    <source>
        <dbReference type="ARBA" id="ARBA00007905"/>
    </source>
</evidence>
<comment type="similarity">
    <text evidence="1">Belongs to the aldo/keto reductase family.</text>
</comment>
<dbReference type="PANTHER" id="PTHR43827">
    <property type="entry name" value="2,5-DIKETO-D-GLUCONIC ACID REDUCTASE"/>
    <property type="match status" value="1"/>
</dbReference>
<keyword evidence="7" id="KW-0812">Transmembrane</keyword>
<evidence type="ECO:0000259" key="8">
    <source>
        <dbReference type="Pfam" id="PF00248"/>
    </source>
</evidence>
<dbReference type="SUPFAM" id="SSF51430">
    <property type="entry name" value="NAD(P)-linked oxidoreductase"/>
    <property type="match status" value="1"/>
</dbReference>
<dbReference type="PANTHER" id="PTHR43827:SF3">
    <property type="entry name" value="NADP-DEPENDENT OXIDOREDUCTASE DOMAIN-CONTAINING PROTEIN"/>
    <property type="match status" value="1"/>
</dbReference>
<dbReference type="InterPro" id="IPR018170">
    <property type="entry name" value="Aldo/ket_reductase_CS"/>
</dbReference>
<evidence type="ECO:0000256" key="4">
    <source>
        <dbReference type="PIRSR" id="PIRSR000097-1"/>
    </source>
</evidence>
<keyword evidence="7" id="KW-1133">Transmembrane helix</keyword>
<dbReference type="InterPro" id="IPR023210">
    <property type="entry name" value="NADP_OxRdtase_dom"/>
</dbReference>
<accession>A0A286GI20</accession>
<organism evidence="9 10">
    <name type="scientific">Spirosoma fluviale</name>
    <dbReference type="NCBI Taxonomy" id="1597977"/>
    <lineage>
        <taxon>Bacteria</taxon>
        <taxon>Pseudomonadati</taxon>
        <taxon>Bacteroidota</taxon>
        <taxon>Cytophagia</taxon>
        <taxon>Cytophagales</taxon>
        <taxon>Cytophagaceae</taxon>
        <taxon>Spirosoma</taxon>
    </lineage>
</organism>
<proteinExistence type="inferred from homology"/>
<feature type="binding site" evidence="5">
    <location>
        <position position="152"/>
    </location>
    <ligand>
        <name>substrate</name>
    </ligand>
</feature>
<dbReference type="PROSITE" id="PS00063">
    <property type="entry name" value="ALDOKETO_REDUCTASE_3"/>
    <property type="match status" value="1"/>
</dbReference>
<protein>
    <submittedName>
        <fullName evidence="9">Aldo/keto reductase</fullName>
    </submittedName>
</protein>
<feature type="site" description="Lowers pKa of active site Tyr" evidence="6">
    <location>
        <position position="119"/>
    </location>
</feature>
<name>A0A286GI20_9BACT</name>
<dbReference type="GO" id="GO:0016616">
    <property type="term" value="F:oxidoreductase activity, acting on the CH-OH group of donors, NAD or NADP as acceptor"/>
    <property type="evidence" value="ECO:0007669"/>
    <property type="project" value="UniProtKB-ARBA"/>
</dbReference>
<dbReference type="Pfam" id="PF00248">
    <property type="entry name" value="Aldo_ket_red"/>
    <property type="match status" value="1"/>
</dbReference>
<evidence type="ECO:0000313" key="10">
    <source>
        <dbReference type="Proteomes" id="UP000219452"/>
    </source>
</evidence>
<evidence type="ECO:0000256" key="7">
    <source>
        <dbReference type="SAM" id="Phobius"/>
    </source>
</evidence>